<dbReference type="Pfam" id="PF01048">
    <property type="entry name" value="PNP_UDP_1"/>
    <property type="match status" value="1"/>
</dbReference>
<dbReference type="EMBL" id="JAPDRN010000057">
    <property type="protein sequence ID" value="KAJ9631449.1"/>
    <property type="molecule type" value="Genomic_DNA"/>
</dbReference>
<sequence length="477" mass="50956">MPNFDVGAGEPSGGAQENFAGRDLLMQMKMRQRMMPTIIVTMFDGFGEGQSRVSIEDLASEMAQSFPTDNKLIGVRIILVDDQVDKASSIVSPLKARHGNAVEIVHVSNAVDARKRMREHRFDIALIDVNLPESLGDPPSPDSGFDLLDMLKVDNKVTLPDEIVFVTAQEELQHEAVAKATSRGASLHFHTAEGNGWIDILVGRVGYIIDRGKRHRTPVVDVAIITALSTPELDAVLKLNFGWVQHMVPGDPTHYYLGKTKAGSRELNLVAACAPRKGMPMSAALSAKVAQIFKPKVLAMVGICAGVRGKVNLGDIIVADPTWDWGSGKHVQGTDPLPVFRAAPYQSALRGDVAAIVQAECRDARLCAAVSAEWNGLVPAGRLALHIGPMASGASVLAHDGAIAPIAEGHREVIGVEMEAYAVMAAAELCSATPLVIKSVCDFADSEKSDGWQAYAAFTSATFLAQLLPKLAAADIC</sequence>
<dbReference type="CDD" id="cd00156">
    <property type="entry name" value="REC"/>
    <property type="match status" value="1"/>
</dbReference>
<evidence type="ECO:0000256" key="1">
    <source>
        <dbReference type="PROSITE-ProRule" id="PRU00169"/>
    </source>
</evidence>
<dbReference type="InterPro" id="IPR001789">
    <property type="entry name" value="Sig_transdc_resp-reg_receiver"/>
</dbReference>
<dbReference type="PANTHER" id="PTHR46832:SF1">
    <property type="entry name" value="5'-METHYLTHIOADENOSINE_S-ADENOSYLHOMOCYSTEINE NUCLEOSIDASE"/>
    <property type="match status" value="1"/>
</dbReference>
<dbReference type="SUPFAM" id="SSF52172">
    <property type="entry name" value="CheY-like"/>
    <property type="match status" value="1"/>
</dbReference>
<accession>A0AA38Y0X5</accession>
<dbReference type="AlphaFoldDB" id="A0AA38Y0X5"/>
<gene>
    <name evidence="3" type="ORF">H2204_008176</name>
</gene>
<dbReference type="GO" id="GO:0009116">
    <property type="term" value="P:nucleoside metabolic process"/>
    <property type="evidence" value="ECO:0007669"/>
    <property type="project" value="InterPro"/>
</dbReference>
<comment type="caution">
    <text evidence="3">The sequence shown here is derived from an EMBL/GenBank/DDBJ whole genome shotgun (WGS) entry which is preliminary data.</text>
</comment>
<organism evidence="3">
    <name type="scientific">Knufia peltigerae</name>
    <dbReference type="NCBI Taxonomy" id="1002370"/>
    <lineage>
        <taxon>Eukaryota</taxon>
        <taxon>Fungi</taxon>
        <taxon>Dikarya</taxon>
        <taxon>Ascomycota</taxon>
        <taxon>Pezizomycotina</taxon>
        <taxon>Eurotiomycetes</taxon>
        <taxon>Chaetothyriomycetidae</taxon>
        <taxon>Chaetothyriales</taxon>
        <taxon>Trichomeriaceae</taxon>
        <taxon>Knufia</taxon>
    </lineage>
</organism>
<dbReference type="GO" id="GO:0019284">
    <property type="term" value="P:L-methionine salvage from S-adenosylmethionine"/>
    <property type="evidence" value="ECO:0007669"/>
    <property type="project" value="TreeGrafter"/>
</dbReference>
<feature type="modified residue" description="4-aspartylphosphate" evidence="1">
    <location>
        <position position="128"/>
    </location>
</feature>
<feature type="domain" description="Response regulatory" evidence="2">
    <location>
        <begin position="76"/>
        <end position="206"/>
    </location>
</feature>
<dbReference type="Gene3D" id="3.40.50.2300">
    <property type="match status" value="1"/>
</dbReference>
<evidence type="ECO:0000313" key="3">
    <source>
        <dbReference type="EMBL" id="KAJ9631449.1"/>
    </source>
</evidence>
<dbReference type="GO" id="GO:0008782">
    <property type="term" value="F:adenosylhomocysteine nucleosidase activity"/>
    <property type="evidence" value="ECO:0007669"/>
    <property type="project" value="TreeGrafter"/>
</dbReference>
<proteinExistence type="predicted"/>
<protein>
    <recommendedName>
        <fullName evidence="2">Response regulatory domain-containing protein</fullName>
    </recommendedName>
</protein>
<dbReference type="PROSITE" id="PS50110">
    <property type="entry name" value="RESPONSE_REGULATORY"/>
    <property type="match status" value="1"/>
</dbReference>
<dbReference type="Pfam" id="PF00072">
    <property type="entry name" value="Response_reg"/>
    <property type="match status" value="1"/>
</dbReference>
<evidence type="ECO:0000259" key="2">
    <source>
        <dbReference type="PROSITE" id="PS50110"/>
    </source>
</evidence>
<dbReference type="GO" id="GO:0000160">
    <property type="term" value="P:phosphorelay signal transduction system"/>
    <property type="evidence" value="ECO:0007669"/>
    <property type="project" value="InterPro"/>
</dbReference>
<dbReference type="GO" id="GO:0008930">
    <property type="term" value="F:methylthioadenosine nucleosidase activity"/>
    <property type="evidence" value="ECO:0007669"/>
    <property type="project" value="TreeGrafter"/>
</dbReference>
<keyword evidence="1" id="KW-0597">Phosphoprotein</keyword>
<name>A0AA38Y0X5_9EURO</name>
<dbReference type="Gene3D" id="3.40.50.1580">
    <property type="entry name" value="Nucleoside phosphorylase domain"/>
    <property type="match status" value="1"/>
</dbReference>
<dbReference type="PANTHER" id="PTHR46832">
    <property type="entry name" value="5'-METHYLTHIOADENOSINE/S-ADENOSYLHOMOCYSTEINE NUCLEOSIDASE"/>
    <property type="match status" value="1"/>
</dbReference>
<dbReference type="GO" id="GO:0005829">
    <property type="term" value="C:cytosol"/>
    <property type="evidence" value="ECO:0007669"/>
    <property type="project" value="TreeGrafter"/>
</dbReference>
<reference evidence="3" key="1">
    <citation type="submission" date="2022-10" db="EMBL/GenBank/DDBJ databases">
        <title>Culturing micro-colonial fungi from biological soil crusts in the Mojave desert and describing Neophaeococcomyces mojavensis, and introducing the new genera and species Taxawa tesnikishii.</title>
        <authorList>
            <person name="Kurbessoian T."/>
            <person name="Stajich J.E."/>
        </authorList>
    </citation>
    <scope>NUCLEOTIDE SEQUENCE</scope>
    <source>
        <strain evidence="3">TK_35</strain>
    </source>
</reference>
<dbReference type="InterPro" id="IPR011006">
    <property type="entry name" value="CheY-like_superfamily"/>
</dbReference>
<dbReference type="InterPro" id="IPR000845">
    <property type="entry name" value="Nucleoside_phosphorylase_d"/>
</dbReference>
<dbReference type="InterPro" id="IPR035994">
    <property type="entry name" value="Nucleoside_phosphorylase_sf"/>
</dbReference>
<dbReference type="SUPFAM" id="SSF53167">
    <property type="entry name" value="Purine and uridine phosphorylases"/>
    <property type="match status" value="1"/>
</dbReference>